<evidence type="ECO:0000256" key="6">
    <source>
        <dbReference type="ARBA" id="ARBA00023121"/>
    </source>
</evidence>
<proteinExistence type="inferred from homology"/>
<comment type="similarity">
    <text evidence="2">Belongs to the OSBP family.</text>
</comment>
<dbReference type="InterPro" id="IPR037239">
    <property type="entry name" value="OSBP_sf"/>
</dbReference>
<dbReference type="Gene3D" id="2.30.29.30">
    <property type="entry name" value="Pleckstrin-homology domain (PH domain)/Phosphotyrosine-binding domain (PTB)"/>
    <property type="match status" value="1"/>
</dbReference>
<keyword evidence="3" id="KW-0813">Transport</keyword>
<dbReference type="InterPro" id="IPR001849">
    <property type="entry name" value="PH_domain"/>
</dbReference>
<dbReference type="EMBL" id="RXIC02000026">
    <property type="protein sequence ID" value="KAB1202553.1"/>
    <property type="molecule type" value="Genomic_DNA"/>
</dbReference>
<feature type="region of interest" description="Disordered" evidence="7">
    <location>
        <begin position="330"/>
        <end position="351"/>
    </location>
</feature>
<protein>
    <submittedName>
        <fullName evidence="9">Oxysterol-binding protein-related protein 1D</fullName>
    </submittedName>
</protein>
<evidence type="ECO:0000313" key="9">
    <source>
        <dbReference type="EMBL" id="KAB1202553.1"/>
    </source>
</evidence>
<reference evidence="9 10" key="1">
    <citation type="journal article" date="2019" name="Plant Biotechnol. J.">
        <title>The red bayberry genome and genetic basis of sex determination.</title>
        <authorList>
            <person name="Jia H.M."/>
            <person name="Jia H.J."/>
            <person name="Cai Q.L."/>
            <person name="Wang Y."/>
            <person name="Zhao H.B."/>
            <person name="Yang W.F."/>
            <person name="Wang G.Y."/>
            <person name="Li Y.H."/>
            <person name="Zhan D.L."/>
            <person name="Shen Y.T."/>
            <person name="Niu Q.F."/>
            <person name="Chang L."/>
            <person name="Qiu J."/>
            <person name="Zhao L."/>
            <person name="Xie H.B."/>
            <person name="Fu W.Y."/>
            <person name="Jin J."/>
            <person name="Li X.W."/>
            <person name="Jiao Y."/>
            <person name="Zhou C.C."/>
            <person name="Tu T."/>
            <person name="Chai C.Y."/>
            <person name="Gao J.L."/>
            <person name="Fan L.J."/>
            <person name="van de Weg E."/>
            <person name="Wang J.Y."/>
            <person name="Gao Z.S."/>
        </authorList>
    </citation>
    <scope>NUCLEOTIDE SEQUENCE [LARGE SCALE GENOMIC DNA]</scope>
    <source>
        <tissue evidence="9">Leaves</tissue>
    </source>
</reference>
<evidence type="ECO:0000259" key="8">
    <source>
        <dbReference type="PROSITE" id="PS50003"/>
    </source>
</evidence>
<evidence type="ECO:0000256" key="5">
    <source>
        <dbReference type="ARBA" id="ARBA00023055"/>
    </source>
</evidence>
<keyword evidence="10" id="KW-1185">Reference proteome</keyword>
<feature type="domain" description="PH" evidence="8">
    <location>
        <begin position="85"/>
        <end position="217"/>
    </location>
</feature>
<dbReference type="GO" id="GO:0006869">
    <property type="term" value="P:lipid transport"/>
    <property type="evidence" value="ECO:0007669"/>
    <property type="project" value="UniProtKB-KW"/>
</dbReference>
<dbReference type="PANTHER" id="PTHR10972:SF67">
    <property type="entry name" value="OXYSTEROL-BINDING PROTEIN-RELATED PROTEIN 1D"/>
    <property type="match status" value="1"/>
</dbReference>
<dbReference type="GO" id="GO:0005829">
    <property type="term" value="C:cytosol"/>
    <property type="evidence" value="ECO:0007669"/>
    <property type="project" value="TreeGrafter"/>
</dbReference>
<dbReference type="InterPro" id="IPR000648">
    <property type="entry name" value="Oxysterol-bd"/>
</dbReference>
<keyword evidence="6" id="KW-0446">Lipid-binding</keyword>
<comment type="function">
    <text evidence="1">May be involved in the transport of sterols.</text>
</comment>
<evidence type="ECO:0000256" key="2">
    <source>
        <dbReference type="ARBA" id="ARBA00008842"/>
    </source>
</evidence>
<dbReference type="Pfam" id="PF15413">
    <property type="entry name" value="PH_11"/>
    <property type="match status" value="1"/>
</dbReference>
<gene>
    <name evidence="9" type="ORF">CJ030_MR8G028979</name>
</gene>
<dbReference type="Gene3D" id="3.30.70.3490">
    <property type="match status" value="1"/>
</dbReference>
<dbReference type="Proteomes" id="UP000516437">
    <property type="component" value="Chromosome 8"/>
</dbReference>
<dbReference type="SUPFAM" id="SSF144000">
    <property type="entry name" value="Oxysterol-binding protein-like"/>
    <property type="match status" value="1"/>
</dbReference>
<keyword evidence="5" id="KW-0445">Lipid transport</keyword>
<evidence type="ECO:0000256" key="7">
    <source>
        <dbReference type="SAM" id="MobiDB-lite"/>
    </source>
</evidence>
<dbReference type="Gene3D" id="2.40.160.120">
    <property type="match status" value="1"/>
</dbReference>
<organism evidence="9 10">
    <name type="scientific">Morella rubra</name>
    <name type="common">Chinese bayberry</name>
    <dbReference type="NCBI Taxonomy" id="262757"/>
    <lineage>
        <taxon>Eukaryota</taxon>
        <taxon>Viridiplantae</taxon>
        <taxon>Streptophyta</taxon>
        <taxon>Embryophyta</taxon>
        <taxon>Tracheophyta</taxon>
        <taxon>Spermatophyta</taxon>
        <taxon>Magnoliopsida</taxon>
        <taxon>eudicotyledons</taxon>
        <taxon>Gunneridae</taxon>
        <taxon>Pentapetalae</taxon>
        <taxon>rosids</taxon>
        <taxon>fabids</taxon>
        <taxon>Fagales</taxon>
        <taxon>Myricaceae</taxon>
        <taxon>Morella</taxon>
    </lineage>
</organism>
<evidence type="ECO:0000256" key="1">
    <source>
        <dbReference type="ARBA" id="ARBA00003361"/>
    </source>
</evidence>
<dbReference type="AlphaFoldDB" id="A0A6A1UQM3"/>
<evidence type="ECO:0000256" key="3">
    <source>
        <dbReference type="ARBA" id="ARBA00022448"/>
    </source>
</evidence>
<comment type="caution">
    <text evidence="9">The sequence shown here is derived from an EMBL/GenBank/DDBJ whole genome shotgun (WGS) entry which is preliminary data.</text>
</comment>
<evidence type="ECO:0000313" key="10">
    <source>
        <dbReference type="Proteomes" id="UP000516437"/>
    </source>
</evidence>
<dbReference type="FunFam" id="2.40.160.120:FF:000006">
    <property type="entry name" value="oxysterol-binding protein-related protein 1D isoform X1"/>
    <property type="match status" value="1"/>
</dbReference>
<keyword evidence="4" id="KW-0175">Coiled coil</keyword>
<sequence>MNPLCCIAPVSIDRDPANPVVARSTGHCQLGLDSSIKSVDYPKPRLSAQVSSAGTDYDKVSAAVNQDAEDTVTEARDSKSYGGVSGSIAGILYKWVNYGKGWRARWFVLEDGVLSYYKIHGPDKILMSPAREKGVRVIGEDSLRYIRKANWSNNRLGVSARQCKPFGEVHLKVSSIRASKSDDRRLSIFTGTKTLHLRCASRDDRCTWIEALLTTKDLYPRVLTSNDFIPTEDVVVSTEKLRLRLLQEGIGEAVIKDCESIMLLEVSELQNQLKALQHKHIMLLDSLRQLETDKIELETTVVDETKERESYCGQGNRRFSDFYSVMSEGSATDSCADNESQDGAEVETDEDDGTYFDTNDFLSSDALRSASYRSRENLGNACIYDRDPFFSDCLRGIEKEIRVVEYPYVKRRDNLPEPKEKEKPVGLWSIIKDNIGKDLSGVCLPVYFNEPLSSLQKCFEDLEYSYLVDQALEWGKQVRSSPVLSFASKQGNDLMRILHTAAFAVSGYASTEGRQCKPFNPLLGETYEADYPDKGLRFFSEKAMLFSLLVKHVSHHPMIVACHCEGRGWRFWGDSNLKGKFWGRSIQLDPVGVLTLQFEDGETFQWSKVTTSIYNIILGKIYCDHYGTMRIRGSGRYSCKLKFKEQSIIDRNPHQVHGFVQDNRTGEKVAMLVGKWDEAMYYVLGDLTTKPKGYDPMTEAVLLWERDKCLTKTRYNFSPFAISLNELTPGLLETLPPTDSRLRPDQRHLENGEYELANAEKLRLEQLQRQARKLQERGWQPRWFQKNEDGCYCYMGGYWEAKEEKNWDGIPDIFGQNSDFPSCSGEE</sequence>
<dbReference type="CDD" id="cd13294">
    <property type="entry name" value="PH_ORP_plant"/>
    <property type="match status" value="1"/>
</dbReference>
<dbReference type="InterPro" id="IPR011993">
    <property type="entry name" value="PH-like_dom_sf"/>
</dbReference>
<dbReference type="GO" id="GO:0016020">
    <property type="term" value="C:membrane"/>
    <property type="evidence" value="ECO:0007669"/>
    <property type="project" value="TreeGrafter"/>
</dbReference>
<dbReference type="SMART" id="SM00233">
    <property type="entry name" value="PH"/>
    <property type="match status" value="1"/>
</dbReference>
<evidence type="ECO:0000256" key="4">
    <source>
        <dbReference type="ARBA" id="ARBA00023054"/>
    </source>
</evidence>
<dbReference type="SUPFAM" id="SSF50729">
    <property type="entry name" value="PH domain-like"/>
    <property type="match status" value="1"/>
</dbReference>
<dbReference type="PROSITE" id="PS50003">
    <property type="entry name" value="PH_DOMAIN"/>
    <property type="match status" value="1"/>
</dbReference>
<dbReference type="PANTHER" id="PTHR10972">
    <property type="entry name" value="OXYSTEROL-BINDING PROTEIN-RELATED"/>
    <property type="match status" value="1"/>
</dbReference>
<accession>A0A6A1UQM3</accession>
<dbReference type="GO" id="GO:0032934">
    <property type="term" value="F:sterol binding"/>
    <property type="evidence" value="ECO:0007669"/>
    <property type="project" value="TreeGrafter"/>
</dbReference>
<feature type="compositionally biased region" description="Acidic residues" evidence="7">
    <location>
        <begin position="339"/>
        <end position="351"/>
    </location>
</feature>
<dbReference type="Pfam" id="PF01237">
    <property type="entry name" value="Oxysterol_BP"/>
    <property type="match status" value="1"/>
</dbReference>
<name>A0A6A1UQM3_9ROSI</name>
<dbReference type="FunFam" id="3.30.70.3490:FF:000013">
    <property type="entry name" value="Oxysterol-binding protein-related protein 2A"/>
    <property type="match status" value="1"/>
</dbReference>
<dbReference type="OrthoDB" id="1854502at2759"/>